<dbReference type="Proteomes" id="UP001500936">
    <property type="component" value="Unassembled WGS sequence"/>
</dbReference>
<name>A0ABP8KZT9_9BACT</name>
<gene>
    <name evidence="1" type="ORF">GCM10023187_53520</name>
</gene>
<sequence length="97" mass="10894">MLIKAVEGMEGTVYLIHLETPIAGHAQHYIGWAANVEARLYYHRKKKGAKMLAHAVGLGIAFSIVREWAGGKDLERKLKNRKKARLLCPVCRRNAEA</sequence>
<evidence type="ECO:0000313" key="2">
    <source>
        <dbReference type="Proteomes" id="UP001500936"/>
    </source>
</evidence>
<dbReference type="Gene3D" id="3.40.1440.10">
    <property type="entry name" value="GIY-YIG endonuclease"/>
    <property type="match status" value="1"/>
</dbReference>
<dbReference type="EMBL" id="BAABHB010000018">
    <property type="protein sequence ID" value="GAA4419327.1"/>
    <property type="molecule type" value="Genomic_DNA"/>
</dbReference>
<protein>
    <recommendedName>
        <fullName evidence="3">GIY-YIG domain-containing protein</fullName>
    </recommendedName>
</protein>
<proteinExistence type="predicted"/>
<accession>A0ABP8KZT9</accession>
<dbReference type="InterPro" id="IPR035901">
    <property type="entry name" value="GIY-YIG_endonuc_sf"/>
</dbReference>
<organism evidence="1 2">
    <name type="scientific">Nibrella viscosa</name>
    <dbReference type="NCBI Taxonomy" id="1084524"/>
    <lineage>
        <taxon>Bacteria</taxon>
        <taxon>Pseudomonadati</taxon>
        <taxon>Bacteroidota</taxon>
        <taxon>Cytophagia</taxon>
        <taxon>Cytophagales</taxon>
        <taxon>Spirosomataceae</taxon>
        <taxon>Nibrella</taxon>
    </lineage>
</organism>
<reference evidence="2" key="1">
    <citation type="journal article" date="2019" name="Int. J. Syst. Evol. Microbiol.">
        <title>The Global Catalogue of Microorganisms (GCM) 10K type strain sequencing project: providing services to taxonomists for standard genome sequencing and annotation.</title>
        <authorList>
            <consortium name="The Broad Institute Genomics Platform"/>
            <consortium name="The Broad Institute Genome Sequencing Center for Infectious Disease"/>
            <person name="Wu L."/>
            <person name="Ma J."/>
        </authorList>
    </citation>
    <scope>NUCLEOTIDE SEQUENCE [LARGE SCALE GENOMIC DNA]</scope>
    <source>
        <strain evidence="2">JCM 17925</strain>
    </source>
</reference>
<keyword evidence="2" id="KW-1185">Reference proteome</keyword>
<evidence type="ECO:0000313" key="1">
    <source>
        <dbReference type="EMBL" id="GAA4419327.1"/>
    </source>
</evidence>
<evidence type="ECO:0008006" key="3">
    <source>
        <dbReference type="Google" id="ProtNLM"/>
    </source>
</evidence>
<comment type="caution">
    <text evidence="1">The sequence shown here is derived from an EMBL/GenBank/DDBJ whole genome shotgun (WGS) entry which is preliminary data.</text>
</comment>